<keyword evidence="3" id="KW-1185">Reference proteome</keyword>
<reference evidence="2 3" key="1">
    <citation type="journal article" date="2023" name="Life. Sci Alliance">
        <title>Evolutionary insights into 3D genome organization and epigenetic landscape of Vigna mungo.</title>
        <authorList>
            <person name="Junaid A."/>
            <person name="Singh B."/>
            <person name="Bhatia S."/>
        </authorList>
    </citation>
    <scope>NUCLEOTIDE SEQUENCE [LARGE SCALE GENOMIC DNA]</scope>
    <source>
        <strain evidence="2">Urdbean</strain>
    </source>
</reference>
<accession>A0AAQ3P7I3</accession>
<feature type="compositionally biased region" description="Basic residues" evidence="1">
    <location>
        <begin position="94"/>
        <end position="110"/>
    </location>
</feature>
<proteinExistence type="predicted"/>
<dbReference type="Proteomes" id="UP001374535">
    <property type="component" value="Chromosome 1"/>
</dbReference>
<evidence type="ECO:0000313" key="3">
    <source>
        <dbReference type="Proteomes" id="UP001374535"/>
    </source>
</evidence>
<protein>
    <submittedName>
        <fullName evidence="2">Uncharacterized protein</fullName>
    </submittedName>
</protein>
<evidence type="ECO:0000256" key="1">
    <source>
        <dbReference type="SAM" id="MobiDB-lite"/>
    </source>
</evidence>
<gene>
    <name evidence="2" type="ORF">V8G54_001704</name>
</gene>
<organism evidence="2 3">
    <name type="scientific">Vigna mungo</name>
    <name type="common">Black gram</name>
    <name type="synonym">Phaseolus mungo</name>
    <dbReference type="NCBI Taxonomy" id="3915"/>
    <lineage>
        <taxon>Eukaryota</taxon>
        <taxon>Viridiplantae</taxon>
        <taxon>Streptophyta</taxon>
        <taxon>Embryophyta</taxon>
        <taxon>Tracheophyta</taxon>
        <taxon>Spermatophyta</taxon>
        <taxon>Magnoliopsida</taxon>
        <taxon>eudicotyledons</taxon>
        <taxon>Gunneridae</taxon>
        <taxon>Pentapetalae</taxon>
        <taxon>rosids</taxon>
        <taxon>fabids</taxon>
        <taxon>Fabales</taxon>
        <taxon>Fabaceae</taxon>
        <taxon>Papilionoideae</taxon>
        <taxon>50 kb inversion clade</taxon>
        <taxon>NPAAA clade</taxon>
        <taxon>indigoferoid/millettioid clade</taxon>
        <taxon>Phaseoleae</taxon>
        <taxon>Vigna</taxon>
    </lineage>
</organism>
<name>A0AAQ3P7I3_VIGMU</name>
<evidence type="ECO:0000313" key="2">
    <source>
        <dbReference type="EMBL" id="WVZ23160.1"/>
    </source>
</evidence>
<feature type="region of interest" description="Disordered" evidence="1">
    <location>
        <begin position="91"/>
        <end position="119"/>
    </location>
</feature>
<dbReference type="AlphaFoldDB" id="A0AAQ3P7I3"/>
<dbReference type="EMBL" id="CP144700">
    <property type="protein sequence ID" value="WVZ23160.1"/>
    <property type="molecule type" value="Genomic_DNA"/>
</dbReference>
<sequence>MPPQIPSFHHLHSHHLLHSYPSQPQPARTRATRIKINQSIKLINEQNYFSVTWSRFSFFLSFLLTDLVLGRASASGSYPGGPAEPISFFSCTGRGKRSEKRRRAERKKKKGKEENKEAHESGLGLVNGDFVLRGVAGADANGLSKGSVGPFCGAQEPFAFLERFG</sequence>